<dbReference type="NCBIfam" id="TIGR02270">
    <property type="entry name" value="TIGR02270 family protein"/>
    <property type="match status" value="1"/>
</dbReference>
<accession>A0A3A8NBX2</accession>
<comment type="caution">
    <text evidence="2">The sequence shown here is derived from an EMBL/GenBank/DDBJ whole genome shotgun (WGS) entry which is preliminary data.</text>
</comment>
<feature type="non-terminal residue" evidence="2">
    <location>
        <position position="499"/>
    </location>
</feature>
<organism evidence="2 3">
    <name type="scientific">Corallococcus llansteffanensis</name>
    <dbReference type="NCBI Taxonomy" id="2316731"/>
    <lineage>
        <taxon>Bacteria</taxon>
        <taxon>Pseudomonadati</taxon>
        <taxon>Myxococcota</taxon>
        <taxon>Myxococcia</taxon>
        <taxon>Myxococcales</taxon>
        <taxon>Cystobacterineae</taxon>
        <taxon>Myxococcaceae</taxon>
        <taxon>Corallococcus</taxon>
    </lineage>
</organism>
<reference evidence="3" key="1">
    <citation type="submission" date="2018-09" db="EMBL/GenBank/DDBJ databases">
        <authorList>
            <person name="Livingstone P.G."/>
            <person name="Whitworth D.E."/>
        </authorList>
    </citation>
    <scope>NUCLEOTIDE SEQUENCE [LARGE SCALE GENOMIC DNA]</scope>
    <source>
        <strain evidence="3">CA051B</strain>
    </source>
</reference>
<dbReference type="EMBL" id="RAWB01000973">
    <property type="protein sequence ID" value="RKH36874.1"/>
    <property type="molecule type" value="Genomic_DNA"/>
</dbReference>
<dbReference type="SUPFAM" id="SSF48371">
    <property type="entry name" value="ARM repeat"/>
    <property type="match status" value="1"/>
</dbReference>
<evidence type="ECO:0000313" key="3">
    <source>
        <dbReference type="Proteomes" id="UP000272888"/>
    </source>
</evidence>
<name>A0A3A8NBX2_9BACT</name>
<dbReference type="Proteomes" id="UP000272888">
    <property type="component" value="Unassembled WGS sequence"/>
</dbReference>
<protein>
    <submittedName>
        <fullName evidence="2">TIGR02270 family protein</fullName>
    </submittedName>
</protein>
<dbReference type="InterPro" id="IPR011959">
    <property type="entry name" value="CHP02270"/>
</dbReference>
<gene>
    <name evidence="2" type="ORF">D7V93_42610</name>
</gene>
<dbReference type="Gene3D" id="1.25.10.10">
    <property type="entry name" value="Leucine-rich Repeat Variant"/>
    <property type="match status" value="1"/>
</dbReference>
<sequence>MSRSTEVPVPTLTDIQRSVCAQHLDEAAFLWSQWETSLDSARLTLGDLHDIDERRLLAHLDALVLGGSAVREEFLTPALADTDPGLVTAAALALLAPESADDAPFHQVLEALVVGGPAPRPWLQRALEVSALPARVPAVRKLLEQEDPALVATALEVLGFWGVEAGTELSPWLAHPAPEVASAALRVARSTFGPVSPHLLARALESPHPRVQDEALITGLVLGIEPTFTLARCRQLAVLPEAPRRTALLLLAMGGETSDLRVVLEQLGRPEVMADALWALGFSGRMEAAEACLELLADPESGGSAAEAFGAITGLALEGPFLLPGEQEEDEEPARPAGPALPRARPEAVRQWWRETAHRLEPRGRYLLGRPLKGEWLLESFEHVPLRRRHAMALEVALRSRGAHLVQTRAFSGLQRAQLHAARDSARRWNLESPFRTLSTPWAAASRRPVPVPPAPPRLRPALPSSEALAVTGIGMVSALGEDAAECCAAGRAGVLRIM</sequence>
<dbReference type="RefSeq" id="WP_120648634.1">
    <property type="nucleotide sequence ID" value="NZ_RAWB01000973.1"/>
</dbReference>
<evidence type="ECO:0000313" key="2">
    <source>
        <dbReference type="EMBL" id="RKH36874.1"/>
    </source>
</evidence>
<evidence type="ECO:0000256" key="1">
    <source>
        <dbReference type="SAM" id="MobiDB-lite"/>
    </source>
</evidence>
<proteinExistence type="predicted"/>
<dbReference type="InterPro" id="IPR011989">
    <property type="entry name" value="ARM-like"/>
</dbReference>
<feature type="region of interest" description="Disordered" evidence="1">
    <location>
        <begin position="326"/>
        <end position="345"/>
    </location>
</feature>
<dbReference type="AlphaFoldDB" id="A0A3A8NBX2"/>
<keyword evidence="3" id="KW-1185">Reference proteome</keyword>
<dbReference type="InterPro" id="IPR016024">
    <property type="entry name" value="ARM-type_fold"/>
</dbReference>